<dbReference type="NCBIfam" id="TIGR01489">
    <property type="entry name" value="DKMTPPase-SF"/>
    <property type="match status" value="1"/>
</dbReference>
<dbReference type="InterPro" id="IPR050849">
    <property type="entry name" value="HAD-like_hydrolase_phosphatase"/>
</dbReference>
<reference evidence="3 4" key="1">
    <citation type="submission" date="2024-01" db="EMBL/GenBank/DDBJ databases">
        <authorList>
            <consortium name="Genoscope - CEA"/>
            <person name="William W."/>
        </authorList>
    </citation>
    <scope>NUCLEOTIDE SEQUENCE [LARGE SCALE GENOMIC DNA]</scope>
    <source>
        <strain evidence="3 4">29B2s-10</strain>
    </source>
</reference>
<dbReference type="EMBL" id="OZ004256">
    <property type="protein sequence ID" value="CAK7904809.1"/>
    <property type="molecule type" value="Genomic_DNA"/>
</dbReference>
<proteinExistence type="predicted"/>
<keyword evidence="4" id="KW-1185">Reference proteome</keyword>
<dbReference type="Gene3D" id="3.40.50.1000">
    <property type="entry name" value="HAD superfamily/HAD-like"/>
    <property type="match status" value="1"/>
</dbReference>
<accession>A0ABP0EFX1</accession>
<dbReference type="Proteomes" id="UP001497600">
    <property type="component" value="Chromosome D"/>
</dbReference>
<dbReference type="Gene3D" id="3.90.1470.20">
    <property type="match status" value="1"/>
</dbReference>
<dbReference type="NCBIfam" id="TIGR01488">
    <property type="entry name" value="HAD-SF-IB"/>
    <property type="match status" value="1"/>
</dbReference>
<dbReference type="SUPFAM" id="SSF56784">
    <property type="entry name" value="HAD-like"/>
    <property type="match status" value="1"/>
</dbReference>
<dbReference type="PANTHER" id="PTHR28181:SF2">
    <property type="entry name" value="PHOSPHORIC MONOESTER HYDROLASE"/>
    <property type="match status" value="1"/>
</dbReference>
<evidence type="ECO:0000313" key="3">
    <source>
        <dbReference type="EMBL" id="CAK7904809.1"/>
    </source>
</evidence>
<keyword evidence="1" id="KW-0378">Hydrolase</keyword>
<dbReference type="InterPro" id="IPR036412">
    <property type="entry name" value="HAD-like_sf"/>
</dbReference>
<dbReference type="InterPro" id="IPR006384">
    <property type="entry name" value="HAD_hydro_PyrdxlP_Pase-like"/>
</dbReference>
<dbReference type="Pfam" id="PF12710">
    <property type="entry name" value="HAD"/>
    <property type="match status" value="1"/>
</dbReference>
<evidence type="ECO:0000313" key="2">
    <source>
        <dbReference type="EMBL" id="CAK7904794.1"/>
    </source>
</evidence>
<name>A0ABP0EFX1_9ASCO</name>
<evidence type="ECO:0000256" key="1">
    <source>
        <dbReference type="ARBA" id="ARBA00022801"/>
    </source>
</evidence>
<dbReference type="PANTHER" id="PTHR28181">
    <property type="entry name" value="UPF0655 PROTEIN YCR015C"/>
    <property type="match status" value="1"/>
</dbReference>
<dbReference type="InterPro" id="IPR023214">
    <property type="entry name" value="HAD_sf"/>
</dbReference>
<dbReference type="EMBL" id="OZ004256">
    <property type="protein sequence ID" value="CAK7904794.1"/>
    <property type="molecule type" value="Genomic_DNA"/>
</dbReference>
<sequence>MSPKAIVFTDWDGTVTLQDSNDYLTENLGFGKPRRLEINDDILNEKISFRDGFREMLESIPVSFPECIEYLLKHIQLDPGFLTFYKWCESQGIPIIVVSSGMKPIIYELLKNLVGDEAIKNIEIISNEVKIDPETQKWEIVYKDPESSFGHDKSNSIKEYLAKHNYSTNTTSLEDKGNPILFYCGDGVSDLSAAKETNLLFAKHGKDLIKYCIRENIPYTEFDSFKDISEKVIKIVEADGENINEFIENK</sequence>
<organism evidence="3 4">
    <name type="scientific">[Candida] anglica</name>
    <dbReference type="NCBI Taxonomy" id="148631"/>
    <lineage>
        <taxon>Eukaryota</taxon>
        <taxon>Fungi</taxon>
        <taxon>Dikarya</taxon>
        <taxon>Ascomycota</taxon>
        <taxon>Saccharomycotina</taxon>
        <taxon>Pichiomycetes</taxon>
        <taxon>Debaryomycetaceae</taxon>
        <taxon>Kurtzmaniella</taxon>
    </lineage>
</organism>
<evidence type="ECO:0000313" key="4">
    <source>
        <dbReference type="Proteomes" id="UP001497600"/>
    </source>
</evidence>
<protein>
    <submittedName>
        <fullName evidence="3">Polyol phosphate phosphatase Pyp1p</fullName>
    </submittedName>
</protein>
<gene>
    <name evidence="3" type="primary">PYP1</name>
    <name evidence="2" type="ORF">CAAN4_D11078</name>
    <name evidence="3" type="ORF">CAAN4_D11144</name>
</gene>